<dbReference type="CDD" id="cd17748">
    <property type="entry name" value="BRCT_DNA_ligase_like"/>
    <property type="match status" value="1"/>
</dbReference>
<evidence type="ECO:0000256" key="3">
    <source>
        <dbReference type="ARBA" id="ARBA00013308"/>
    </source>
</evidence>
<keyword evidence="10 14" id="KW-0520">NAD</keyword>
<dbReference type="InterPro" id="IPR001679">
    <property type="entry name" value="DNA_ligase"/>
</dbReference>
<dbReference type="GO" id="GO:0006260">
    <property type="term" value="P:DNA replication"/>
    <property type="evidence" value="ECO:0007669"/>
    <property type="project" value="UniProtKB-KW"/>
</dbReference>
<dbReference type="FunFam" id="2.40.50.140:FF:000012">
    <property type="entry name" value="DNA ligase"/>
    <property type="match status" value="1"/>
</dbReference>
<dbReference type="PROSITE" id="PS50172">
    <property type="entry name" value="BRCT"/>
    <property type="match status" value="1"/>
</dbReference>
<evidence type="ECO:0000313" key="18">
    <source>
        <dbReference type="Proteomes" id="UP000176996"/>
    </source>
</evidence>
<dbReference type="InterPro" id="IPR003583">
    <property type="entry name" value="Hlx-hairpin-Hlx_DNA-bd_motif"/>
</dbReference>
<dbReference type="PIRSF" id="PIRSF001604">
    <property type="entry name" value="LigA"/>
    <property type="match status" value="1"/>
</dbReference>
<evidence type="ECO:0000256" key="15">
    <source>
        <dbReference type="RuleBase" id="RU000618"/>
    </source>
</evidence>
<accession>A0A1F6BXK9</accession>
<dbReference type="PROSITE" id="PS01055">
    <property type="entry name" value="DNA_LIGASE_N1"/>
    <property type="match status" value="1"/>
</dbReference>
<keyword evidence="5 14" id="KW-0235">DNA replication</keyword>
<keyword evidence="9 14" id="KW-0460">Magnesium</keyword>
<dbReference type="InterPro" id="IPR018239">
    <property type="entry name" value="DNA_ligase_AS"/>
</dbReference>
<dbReference type="EC" id="6.5.1.2" evidence="2 14"/>
<evidence type="ECO:0000256" key="10">
    <source>
        <dbReference type="ARBA" id="ARBA00023027"/>
    </source>
</evidence>
<proteinExistence type="inferred from homology"/>
<dbReference type="InterPro" id="IPR013839">
    <property type="entry name" value="DNAligase_adenylation"/>
</dbReference>
<dbReference type="PANTHER" id="PTHR23389">
    <property type="entry name" value="CHROMOSOME TRANSMISSION FIDELITY FACTOR 18"/>
    <property type="match status" value="1"/>
</dbReference>
<gene>
    <name evidence="14" type="primary">ligA</name>
    <name evidence="17" type="ORF">A3A21_03745</name>
</gene>
<dbReference type="Gene3D" id="3.40.50.10190">
    <property type="entry name" value="BRCT domain"/>
    <property type="match status" value="1"/>
</dbReference>
<dbReference type="FunFam" id="1.10.150.20:FF:000007">
    <property type="entry name" value="DNA ligase"/>
    <property type="match status" value="1"/>
</dbReference>
<comment type="similarity">
    <text evidence="13 14">Belongs to the NAD-dependent DNA ligase family. LigA subfamily.</text>
</comment>
<keyword evidence="14" id="KW-0464">Manganese</keyword>
<dbReference type="SMART" id="SM00278">
    <property type="entry name" value="HhH1"/>
    <property type="match status" value="3"/>
</dbReference>
<evidence type="ECO:0000256" key="1">
    <source>
        <dbReference type="ARBA" id="ARBA00004067"/>
    </source>
</evidence>
<dbReference type="Gene3D" id="2.40.50.140">
    <property type="entry name" value="Nucleic acid-binding proteins"/>
    <property type="match status" value="1"/>
</dbReference>
<evidence type="ECO:0000256" key="13">
    <source>
        <dbReference type="ARBA" id="ARBA00060881"/>
    </source>
</evidence>
<evidence type="ECO:0000256" key="6">
    <source>
        <dbReference type="ARBA" id="ARBA00022723"/>
    </source>
</evidence>
<sequence length="683" mass="77069">MKKDISLIEARERAGRLRKVIEKYRYAYHVEDRSLVSDSALDSLKKELFDLEEAYPELVTPDSPTQRIGGKPLESFKKARHEKPMISFNDAFSEDDMKDWIERVENYLKDDVSPNFYCELKIDGLAIELEYENGVFVRGSTRGDGVTGEDVTQNLKTVEAIPLRINDQGLKIKVSKRLIVRGEVFLTTKEFERINRELAKKGEKVYANPRNLAAGSIRQLDPKIMAERKLDSFAYAIVTDLGQRKHHEEHEILKEFGFKTNEHNKLVRSMKEVFVFRNYWEKHREKLAYEIDGVVVAVDDNDIFERAGIVGKAPRAAMAYKFSPKEATTKVLSIEVQVGRTGVLTPVARLSPVLVGGVTVSNSTLHNYDEIARLGLKIGDTVVVTRAGDVIPKITRVLKELRVGKEKDFQMPKRCPIDNSQIVIEGALYRCSNPQCGARLRELLYHFVSRGAFDIRGLGMKIIDRFLDEGLITDAADIFNLKEVDIAVLERFGEKSAENIISEIAEKRRVSLRRFIYALGILHVGEETAQLIAREISNSKFLISKPTHILHILQNFSLEGLQKIPDVGPKVAESIYGWFHEKRNVGLLERLEKAGVKIQNSDAVSGEQGRLTDKSFVFTGSLESISRDDAKDMVRKLGGDVSESVSKKVDCLVAGSLPGLKYEKAVKLGVKIISEKEFLRMIG</sequence>
<keyword evidence="4 14" id="KW-0436">Ligase</keyword>
<evidence type="ECO:0000256" key="7">
    <source>
        <dbReference type="ARBA" id="ARBA00022763"/>
    </source>
</evidence>
<keyword evidence="7 14" id="KW-0227">DNA damage</keyword>
<dbReference type="SMART" id="SM00292">
    <property type="entry name" value="BRCT"/>
    <property type="match status" value="1"/>
</dbReference>
<feature type="binding site" evidence="14">
    <location>
        <position position="436"/>
    </location>
    <ligand>
        <name>Zn(2+)</name>
        <dbReference type="ChEBI" id="CHEBI:29105"/>
    </ligand>
</feature>
<keyword evidence="6 14" id="KW-0479">Metal-binding</keyword>
<dbReference type="NCBIfam" id="NF005932">
    <property type="entry name" value="PRK07956.1"/>
    <property type="match status" value="1"/>
</dbReference>
<dbReference type="HAMAP" id="MF_01588">
    <property type="entry name" value="DNA_ligase_A"/>
    <property type="match status" value="1"/>
</dbReference>
<evidence type="ECO:0000256" key="2">
    <source>
        <dbReference type="ARBA" id="ARBA00012722"/>
    </source>
</evidence>
<evidence type="ECO:0000313" key="17">
    <source>
        <dbReference type="EMBL" id="OGG41695.1"/>
    </source>
</evidence>
<dbReference type="InterPro" id="IPR013840">
    <property type="entry name" value="DNAligase_N"/>
</dbReference>
<dbReference type="InterPro" id="IPR001357">
    <property type="entry name" value="BRCT_dom"/>
</dbReference>
<dbReference type="PROSITE" id="PS01056">
    <property type="entry name" value="DNA_LIGASE_N2"/>
    <property type="match status" value="1"/>
</dbReference>
<evidence type="ECO:0000256" key="5">
    <source>
        <dbReference type="ARBA" id="ARBA00022705"/>
    </source>
</evidence>
<dbReference type="InterPro" id="IPR036420">
    <property type="entry name" value="BRCT_dom_sf"/>
</dbReference>
<evidence type="ECO:0000256" key="4">
    <source>
        <dbReference type="ARBA" id="ARBA00022598"/>
    </source>
</evidence>
<dbReference type="Gene3D" id="1.10.287.610">
    <property type="entry name" value="Helix hairpin bin"/>
    <property type="match status" value="1"/>
</dbReference>
<dbReference type="GO" id="GO:0003677">
    <property type="term" value="F:DNA binding"/>
    <property type="evidence" value="ECO:0007669"/>
    <property type="project" value="InterPro"/>
</dbReference>
<dbReference type="SUPFAM" id="SSF52113">
    <property type="entry name" value="BRCT domain"/>
    <property type="match status" value="1"/>
</dbReference>
<dbReference type="Proteomes" id="UP000176996">
    <property type="component" value="Unassembled WGS sequence"/>
</dbReference>
<dbReference type="CDD" id="cd00114">
    <property type="entry name" value="LIGANc"/>
    <property type="match status" value="1"/>
</dbReference>
<feature type="binding site" evidence="14">
    <location>
        <position position="183"/>
    </location>
    <ligand>
        <name>NAD(+)</name>
        <dbReference type="ChEBI" id="CHEBI:57540"/>
    </ligand>
</feature>
<dbReference type="InterPro" id="IPR033136">
    <property type="entry name" value="DNA_ligase_CS"/>
</dbReference>
<dbReference type="STRING" id="1798471.A3A21_03745"/>
<protein>
    <recommendedName>
        <fullName evidence="3 14">DNA ligase</fullName>
        <ecNumber evidence="2 14">6.5.1.2</ecNumber>
    </recommendedName>
    <alternativeName>
        <fullName evidence="14">Polydeoxyribonucleotide synthase [NAD(+)]</fullName>
    </alternativeName>
</protein>
<dbReference type="SUPFAM" id="SSF50249">
    <property type="entry name" value="Nucleic acid-binding proteins"/>
    <property type="match status" value="1"/>
</dbReference>
<evidence type="ECO:0000256" key="11">
    <source>
        <dbReference type="ARBA" id="ARBA00023204"/>
    </source>
</evidence>
<evidence type="ECO:0000259" key="16">
    <source>
        <dbReference type="PROSITE" id="PS50172"/>
    </source>
</evidence>
<dbReference type="Gene3D" id="3.30.470.30">
    <property type="entry name" value="DNA ligase/mRNA capping enzyme"/>
    <property type="match status" value="1"/>
</dbReference>
<dbReference type="GO" id="GO:0006281">
    <property type="term" value="P:DNA repair"/>
    <property type="evidence" value="ECO:0007669"/>
    <property type="project" value="UniProtKB-KW"/>
</dbReference>
<dbReference type="AlphaFoldDB" id="A0A1F6BXK9"/>
<dbReference type="Pfam" id="PF01653">
    <property type="entry name" value="DNA_ligase_aden"/>
    <property type="match status" value="1"/>
</dbReference>
<dbReference type="SUPFAM" id="SSF56091">
    <property type="entry name" value="DNA ligase/mRNA capping enzyme, catalytic domain"/>
    <property type="match status" value="1"/>
</dbReference>
<feature type="binding site" evidence="14">
    <location>
        <position position="321"/>
    </location>
    <ligand>
        <name>NAD(+)</name>
        <dbReference type="ChEBI" id="CHEBI:57540"/>
    </ligand>
</feature>
<dbReference type="InterPro" id="IPR012340">
    <property type="entry name" value="NA-bd_OB-fold"/>
</dbReference>
<dbReference type="Pfam" id="PF00533">
    <property type="entry name" value="BRCT"/>
    <property type="match status" value="1"/>
</dbReference>
<evidence type="ECO:0000256" key="12">
    <source>
        <dbReference type="ARBA" id="ARBA00034005"/>
    </source>
</evidence>
<dbReference type="GO" id="GO:0003911">
    <property type="term" value="F:DNA ligase (NAD+) activity"/>
    <property type="evidence" value="ECO:0007669"/>
    <property type="project" value="UniProtKB-UniRule"/>
</dbReference>
<keyword evidence="8 14" id="KW-0862">Zinc</keyword>
<evidence type="ECO:0000256" key="14">
    <source>
        <dbReference type="HAMAP-Rule" id="MF_01588"/>
    </source>
</evidence>
<dbReference type="Pfam" id="PF14520">
    <property type="entry name" value="HHH_5"/>
    <property type="match status" value="1"/>
</dbReference>
<dbReference type="GO" id="GO:0046872">
    <property type="term" value="F:metal ion binding"/>
    <property type="evidence" value="ECO:0007669"/>
    <property type="project" value="UniProtKB-KW"/>
</dbReference>
<comment type="caution">
    <text evidence="17">The sequence shown here is derived from an EMBL/GenBank/DDBJ whole genome shotgun (WGS) entry which is preliminary data.</text>
</comment>
<dbReference type="InterPro" id="IPR010994">
    <property type="entry name" value="RuvA_2-like"/>
</dbReference>
<dbReference type="SUPFAM" id="SSF47781">
    <property type="entry name" value="RuvA domain 2-like"/>
    <property type="match status" value="1"/>
</dbReference>
<keyword evidence="11 14" id="KW-0234">DNA repair</keyword>
<dbReference type="Pfam" id="PF12826">
    <property type="entry name" value="HHH_2"/>
    <property type="match status" value="1"/>
</dbReference>
<dbReference type="SMART" id="SM00532">
    <property type="entry name" value="LIGANc"/>
    <property type="match status" value="1"/>
</dbReference>
<feature type="binding site" evidence="14">
    <location>
        <position position="415"/>
    </location>
    <ligand>
        <name>Zn(2+)</name>
        <dbReference type="ChEBI" id="CHEBI:29105"/>
    </ligand>
</feature>
<comment type="catalytic activity">
    <reaction evidence="12 14 15">
        <text>NAD(+) + (deoxyribonucleotide)n-3'-hydroxyl + 5'-phospho-(deoxyribonucleotide)m = (deoxyribonucleotide)n+m + AMP + beta-nicotinamide D-nucleotide.</text>
        <dbReference type="EC" id="6.5.1.2"/>
    </reaction>
</comment>
<dbReference type="Pfam" id="PF03120">
    <property type="entry name" value="OB_DNA_ligase"/>
    <property type="match status" value="1"/>
</dbReference>
<dbReference type="GO" id="GO:0005829">
    <property type="term" value="C:cytosol"/>
    <property type="evidence" value="ECO:0007669"/>
    <property type="project" value="TreeGrafter"/>
</dbReference>
<dbReference type="InterPro" id="IPR004150">
    <property type="entry name" value="NAD_DNA_ligase_OB"/>
</dbReference>
<organism evidence="17 18">
    <name type="scientific">Candidatus Jorgensenbacteria bacterium RIFCSPLOWO2_01_FULL_45_25b</name>
    <dbReference type="NCBI Taxonomy" id="1798471"/>
    <lineage>
        <taxon>Bacteria</taxon>
        <taxon>Candidatus Joergenseniibacteriota</taxon>
    </lineage>
</organism>
<comment type="caution">
    <text evidence="14">Lacks conserved residue(s) required for the propagation of feature annotation.</text>
</comment>
<dbReference type="PANTHER" id="PTHR23389:SF9">
    <property type="entry name" value="DNA LIGASE"/>
    <property type="match status" value="1"/>
</dbReference>
<dbReference type="Gene3D" id="1.10.150.20">
    <property type="entry name" value="5' to 3' exonuclease, C-terminal subdomain"/>
    <property type="match status" value="2"/>
</dbReference>
<feature type="active site" description="N6-AMP-lysine intermediate" evidence="14">
    <location>
        <position position="121"/>
    </location>
</feature>
<dbReference type="InterPro" id="IPR041663">
    <property type="entry name" value="DisA/LigA_HHH"/>
</dbReference>
<dbReference type="NCBIfam" id="TIGR00575">
    <property type="entry name" value="dnlj"/>
    <property type="match status" value="1"/>
</dbReference>
<reference evidence="17 18" key="1">
    <citation type="journal article" date="2016" name="Nat. Commun.">
        <title>Thousands of microbial genomes shed light on interconnected biogeochemical processes in an aquifer system.</title>
        <authorList>
            <person name="Anantharaman K."/>
            <person name="Brown C.T."/>
            <person name="Hug L.A."/>
            <person name="Sharon I."/>
            <person name="Castelle C.J."/>
            <person name="Probst A.J."/>
            <person name="Thomas B.C."/>
            <person name="Singh A."/>
            <person name="Wilkins M.J."/>
            <person name="Karaoz U."/>
            <person name="Brodie E.L."/>
            <person name="Williams K.H."/>
            <person name="Hubbard S.S."/>
            <person name="Banfield J.F."/>
        </authorList>
    </citation>
    <scope>NUCLEOTIDE SEQUENCE [LARGE SCALE GENOMIC DNA]</scope>
</reference>
<feature type="binding site" evidence="14">
    <location>
        <position position="431"/>
    </location>
    <ligand>
        <name>Zn(2+)</name>
        <dbReference type="ChEBI" id="CHEBI:29105"/>
    </ligand>
</feature>
<feature type="binding site" evidence="14">
    <location>
        <position position="119"/>
    </location>
    <ligand>
        <name>NAD(+)</name>
        <dbReference type="ChEBI" id="CHEBI:57540"/>
    </ligand>
</feature>
<dbReference type="EMBL" id="MFKK01000010">
    <property type="protein sequence ID" value="OGG41695.1"/>
    <property type="molecule type" value="Genomic_DNA"/>
</dbReference>
<evidence type="ECO:0000256" key="8">
    <source>
        <dbReference type="ARBA" id="ARBA00022833"/>
    </source>
</evidence>
<evidence type="ECO:0000256" key="9">
    <source>
        <dbReference type="ARBA" id="ARBA00022842"/>
    </source>
</evidence>
<dbReference type="FunFam" id="3.30.470.30:FF:000001">
    <property type="entry name" value="DNA ligase"/>
    <property type="match status" value="1"/>
</dbReference>
<feature type="binding site" evidence="14">
    <location>
        <position position="142"/>
    </location>
    <ligand>
        <name>NAD(+)</name>
        <dbReference type="ChEBI" id="CHEBI:57540"/>
    </ligand>
</feature>
<feature type="binding site" evidence="14">
    <location>
        <begin position="87"/>
        <end position="88"/>
    </location>
    <ligand>
        <name>NAD(+)</name>
        <dbReference type="ChEBI" id="CHEBI:57540"/>
    </ligand>
</feature>
<name>A0A1F6BXK9_9BACT</name>
<comment type="function">
    <text evidence="1 14">DNA ligase that catalyzes the formation of phosphodiester linkages between 5'-phosphoryl and 3'-hydroxyl groups in double-stranded DNA using NAD as a coenzyme and as the energy source for the reaction. It is essential for DNA replication and repair of damaged DNA.</text>
</comment>
<feature type="domain" description="BRCT" evidence="16">
    <location>
        <begin position="606"/>
        <end position="683"/>
    </location>
</feature>
<comment type="cofactor">
    <cofactor evidence="14">
        <name>Mg(2+)</name>
        <dbReference type="ChEBI" id="CHEBI:18420"/>
    </cofactor>
    <cofactor evidence="14">
        <name>Mn(2+)</name>
        <dbReference type="ChEBI" id="CHEBI:29035"/>
    </cofactor>
</comment>